<protein>
    <submittedName>
        <fullName evidence="1">Uncharacterized protein</fullName>
    </submittedName>
</protein>
<organism evidence="1 2">
    <name type="scientific">Acetobacter malorum DSM 14337</name>
    <dbReference type="NCBI Taxonomy" id="1307910"/>
    <lineage>
        <taxon>Bacteria</taxon>
        <taxon>Pseudomonadati</taxon>
        <taxon>Pseudomonadota</taxon>
        <taxon>Alphaproteobacteria</taxon>
        <taxon>Acetobacterales</taxon>
        <taxon>Acetobacteraceae</taxon>
        <taxon>Acetobacter</taxon>
    </lineage>
</organism>
<dbReference type="Proteomes" id="UP001065047">
    <property type="component" value="Unassembled WGS sequence"/>
</dbReference>
<evidence type="ECO:0000313" key="1">
    <source>
        <dbReference type="EMBL" id="GBQ76420.1"/>
    </source>
</evidence>
<reference evidence="1" key="1">
    <citation type="submission" date="2013-04" db="EMBL/GenBank/DDBJ databases">
        <title>The genome sequencing project of 58 acetic acid bacteria.</title>
        <authorList>
            <person name="Okamoto-Kainuma A."/>
            <person name="Ishikawa M."/>
            <person name="Umino S."/>
            <person name="Koizumi Y."/>
            <person name="Shiwa Y."/>
            <person name="Yoshikawa H."/>
            <person name="Matsutani M."/>
            <person name="Matsushita K."/>
        </authorList>
    </citation>
    <scope>NUCLEOTIDE SEQUENCE</scope>
    <source>
        <strain evidence="1">DSM 14337</strain>
    </source>
</reference>
<sequence length="57" mass="6018">MFQGGGWSLMGLPPLFYASPALTRQDGSPALCGPAFADVLIWLNTPATFDDESGEIS</sequence>
<evidence type="ECO:0000313" key="2">
    <source>
        <dbReference type="Proteomes" id="UP001065047"/>
    </source>
</evidence>
<keyword evidence="2" id="KW-1185">Reference proteome</keyword>
<proteinExistence type="predicted"/>
<comment type="caution">
    <text evidence="1">The sequence shown here is derived from an EMBL/GenBank/DDBJ whole genome shotgun (WGS) entry which is preliminary data.</text>
</comment>
<accession>A0ABQ0PNX2</accession>
<gene>
    <name evidence="1" type="ORF">AA14337_0513</name>
</gene>
<dbReference type="EMBL" id="BAPF01000003">
    <property type="protein sequence ID" value="GBQ76420.1"/>
    <property type="molecule type" value="Genomic_DNA"/>
</dbReference>
<name>A0ABQ0PNX2_9PROT</name>